<dbReference type="SUPFAM" id="SSF55073">
    <property type="entry name" value="Nucleotide cyclase"/>
    <property type="match status" value="1"/>
</dbReference>
<dbReference type="OrthoDB" id="9813903at2"/>
<dbReference type="PROSITE" id="PS50887">
    <property type="entry name" value="GGDEF"/>
    <property type="match status" value="1"/>
</dbReference>
<dbReference type="AlphaFoldDB" id="W0SEA2"/>
<organism evidence="4 5">
    <name type="scientific">Sulfuritalea hydrogenivorans sk43H</name>
    <dbReference type="NCBI Taxonomy" id="1223802"/>
    <lineage>
        <taxon>Bacteria</taxon>
        <taxon>Pseudomonadati</taxon>
        <taxon>Pseudomonadota</taxon>
        <taxon>Betaproteobacteria</taxon>
        <taxon>Nitrosomonadales</taxon>
        <taxon>Sterolibacteriaceae</taxon>
        <taxon>Sulfuritalea</taxon>
    </lineage>
</organism>
<evidence type="ECO:0000256" key="2">
    <source>
        <dbReference type="ARBA" id="ARBA00034247"/>
    </source>
</evidence>
<dbReference type="EC" id="2.7.7.65" evidence="1"/>
<dbReference type="PANTHER" id="PTHR45138:SF9">
    <property type="entry name" value="DIGUANYLATE CYCLASE DGCM-RELATED"/>
    <property type="match status" value="1"/>
</dbReference>
<reference evidence="4 5" key="1">
    <citation type="journal article" date="2014" name="Syst. Appl. Microbiol.">
        <title>Complete genomes of freshwater sulfur oxidizers Sulfuricella denitrificans skB26 and Sulfuritalea hydrogenivorans sk43H: genetic insights into the sulfur oxidation pathway of betaproteobacteria.</title>
        <authorList>
            <person name="Watanabe T."/>
            <person name="Kojima H."/>
            <person name="Fukui M."/>
        </authorList>
    </citation>
    <scope>NUCLEOTIDE SEQUENCE [LARGE SCALE GENOMIC DNA]</scope>
    <source>
        <strain evidence="4">DSM22779</strain>
    </source>
</reference>
<protein>
    <recommendedName>
        <fullName evidence="1">diguanylate cyclase</fullName>
        <ecNumber evidence="1">2.7.7.65</ecNumber>
    </recommendedName>
</protein>
<evidence type="ECO:0000313" key="5">
    <source>
        <dbReference type="Proteomes" id="UP000031637"/>
    </source>
</evidence>
<dbReference type="Gene3D" id="3.30.70.270">
    <property type="match status" value="1"/>
</dbReference>
<keyword evidence="5" id="KW-1185">Reference proteome</keyword>
<dbReference type="RefSeq" id="WP_052473409.1">
    <property type="nucleotide sequence ID" value="NZ_AP012547.1"/>
</dbReference>
<dbReference type="EMBL" id="AP012547">
    <property type="protein sequence ID" value="BAO29262.1"/>
    <property type="molecule type" value="Genomic_DNA"/>
</dbReference>
<dbReference type="Proteomes" id="UP000031637">
    <property type="component" value="Chromosome"/>
</dbReference>
<dbReference type="CDD" id="cd01949">
    <property type="entry name" value="GGDEF"/>
    <property type="match status" value="1"/>
</dbReference>
<name>W0SEA2_9PROT</name>
<dbReference type="InterPro" id="IPR050469">
    <property type="entry name" value="Diguanylate_Cyclase"/>
</dbReference>
<comment type="catalytic activity">
    <reaction evidence="2">
        <text>2 GTP = 3',3'-c-di-GMP + 2 diphosphate</text>
        <dbReference type="Rhea" id="RHEA:24898"/>
        <dbReference type="ChEBI" id="CHEBI:33019"/>
        <dbReference type="ChEBI" id="CHEBI:37565"/>
        <dbReference type="ChEBI" id="CHEBI:58805"/>
        <dbReference type="EC" id="2.7.7.65"/>
    </reaction>
</comment>
<dbReference type="NCBIfam" id="TIGR00254">
    <property type="entry name" value="GGDEF"/>
    <property type="match status" value="1"/>
</dbReference>
<dbReference type="Pfam" id="PF00990">
    <property type="entry name" value="GGDEF"/>
    <property type="match status" value="1"/>
</dbReference>
<evidence type="ECO:0000256" key="1">
    <source>
        <dbReference type="ARBA" id="ARBA00012528"/>
    </source>
</evidence>
<dbReference type="PANTHER" id="PTHR45138">
    <property type="entry name" value="REGULATORY COMPONENTS OF SENSORY TRANSDUCTION SYSTEM"/>
    <property type="match status" value="1"/>
</dbReference>
<dbReference type="GO" id="GO:0052621">
    <property type="term" value="F:diguanylate cyclase activity"/>
    <property type="evidence" value="ECO:0007669"/>
    <property type="project" value="UniProtKB-EC"/>
</dbReference>
<feature type="domain" description="GGDEF" evidence="3">
    <location>
        <begin position="10"/>
        <end position="140"/>
    </location>
</feature>
<dbReference type="STRING" id="1223802.SUTH_01463"/>
<accession>W0SEA2</accession>
<dbReference type="KEGG" id="shd:SUTH_01463"/>
<dbReference type="InterPro" id="IPR029787">
    <property type="entry name" value="Nucleotide_cyclase"/>
</dbReference>
<evidence type="ECO:0000313" key="4">
    <source>
        <dbReference type="EMBL" id="BAO29262.1"/>
    </source>
</evidence>
<dbReference type="InterPro" id="IPR043128">
    <property type="entry name" value="Rev_trsase/Diguanyl_cyclase"/>
</dbReference>
<dbReference type="InterPro" id="IPR000160">
    <property type="entry name" value="GGDEF_dom"/>
</dbReference>
<sequence>MERLARRQQTPFTAVFIDLDKFKQVNDQFGHETGDALLKCVSDGLLASIRAGDIAGRLGGDEFALLLPGMNGVAARNYVEKIRRRLLDAMGENAWPVTFSIGFVSHQRAPDDLDRLLADADRLMYGAKQSGGNRIVCLDF</sequence>
<evidence type="ECO:0000259" key="3">
    <source>
        <dbReference type="PROSITE" id="PS50887"/>
    </source>
</evidence>
<gene>
    <name evidence="4" type="ORF">SUTH_01463</name>
</gene>
<dbReference type="SMART" id="SM00267">
    <property type="entry name" value="GGDEF"/>
    <property type="match status" value="1"/>
</dbReference>
<proteinExistence type="predicted"/>
<dbReference type="HOGENOM" id="CLU_000445_11_16_4"/>